<dbReference type="Gene3D" id="1.10.4100.10">
    <property type="entry name" value="2-methylcitrate dehydratase PrpD"/>
    <property type="match status" value="1"/>
</dbReference>
<name>A0A1H4G0W4_9BACT</name>
<feature type="domain" description="MmgE/PrpD N-terminal" evidence="2">
    <location>
        <begin position="5"/>
        <end position="233"/>
    </location>
</feature>
<dbReference type="SUPFAM" id="SSF103378">
    <property type="entry name" value="2-methylcitrate dehydratase PrpD"/>
    <property type="match status" value="1"/>
</dbReference>
<dbReference type="Pfam" id="PF19305">
    <property type="entry name" value="MmgE_PrpD_C"/>
    <property type="match status" value="1"/>
</dbReference>
<dbReference type="PANTHER" id="PTHR16943">
    <property type="entry name" value="2-METHYLCITRATE DEHYDRATASE-RELATED"/>
    <property type="match status" value="1"/>
</dbReference>
<sequence length="458" mass="50777">MTQTERIAEFANSVSFNAIPSATIDRLKLHLLDAIASFVWAQFQELPANVKKALTALSPDGIMPADHLAQLYTTYIRYPDFMDNFLAKESTCHPSDNIGILLAAGHLEEIQGKDFLTAMAIAYDVECRLTELFPVMIEGYDHTVLLSFSATAGAGRLLGLSREELTNALGIAGCSFNPVVTSRASYTSQWKGLVSSMVNAGCMNILSIAKQGITGPEKLFEIPEKGLNAIYKQHLDVDWSKEDFSIISRCSLKTFNAEVHAQSVLELISELAAAHRFAAGEIEQVDITTFLTAYHIIGNGEYGDRTVVYSKEQADHSLPYLAAVTILDKQVYPQQLIADRITSPDVQELLKKVKVHTGFPLHKPVKVAGMLDPYTSAYPDKVKCKVEIVLKDGKKISGEKETYKGFYSTPLTYEDVQQKFIKLNESYVDRESANRIFTLVSNLENASVKELLDAINFR</sequence>
<dbReference type="InterPro" id="IPR042188">
    <property type="entry name" value="MmgE/PrpD_sf_2"/>
</dbReference>
<dbReference type="PANTHER" id="PTHR16943:SF8">
    <property type="entry name" value="2-METHYLCITRATE DEHYDRATASE"/>
    <property type="match status" value="1"/>
</dbReference>
<dbReference type="RefSeq" id="WP_089764995.1">
    <property type="nucleotide sequence ID" value="NZ_BKAT01000053.1"/>
</dbReference>
<dbReference type="Gene3D" id="3.30.1330.120">
    <property type="entry name" value="2-methylcitrate dehydratase PrpD"/>
    <property type="match status" value="1"/>
</dbReference>
<comment type="similarity">
    <text evidence="1">Belongs to the PrpD family.</text>
</comment>
<dbReference type="STRING" id="408074.SAMN05660909_04848"/>
<reference evidence="5" key="1">
    <citation type="submission" date="2016-10" db="EMBL/GenBank/DDBJ databases">
        <authorList>
            <person name="Varghese N."/>
            <person name="Submissions S."/>
        </authorList>
    </citation>
    <scope>NUCLEOTIDE SEQUENCE [LARGE SCALE GENOMIC DNA]</scope>
    <source>
        <strain evidence="5">DSM 23920</strain>
    </source>
</reference>
<evidence type="ECO:0000259" key="2">
    <source>
        <dbReference type="Pfam" id="PF03972"/>
    </source>
</evidence>
<organism evidence="4 5">
    <name type="scientific">Chitinophaga terrae</name>
    <name type="common">ex Kim and Jung 2007</name>
    <dbReference type="NCBI Taxonomy" id="408074"/>
    <lineage>
        <taxon>Bacteria</taxon>
        <taxon>Pseudomonadati</taxon>
        <taxon>Bacteroidota</taxon>
        <taxon>Chitinophagia</taxon>
        <taxon>Chitinophagales</taxon>
        <taxon>Chitinophagaceae</taxon>
        <taxon>Chitinophaga</taxon>
    </lineage>
</organism>
<dbReference type="Pfam" id="PF03972">
    <property type="entry name" value="MmgE_PrpD_N"/>
    <property type="match status" value="1"/>
</dbReference>
<protein>
    <submittedName>
        <fullName evidence="4">2-methylcitrate dehydratase</fullName>
    </submittedName>
</protein>
<proteinExistence type="inferred from homology"/>
<keyword evidence="5" id="KW-1185">Reference proteome</keyword>
<evidence type="ECO:0000313" key="5">
    <source>
        <dbReference type="Proteomes" id="UP000199656"/>
    </source>
</evidence>
<dbReference type="EMBL" id="FNRL01000031">
    <property type="protein sequence ID" value="SEB03233.1"/>
    <property type="molecule type" value="Genomic_DNA"/>
</dbReference>
<dbReference type="InterPro" id="IPR036148">
    <property type="entry name" value="MmgE/PrpD_sf"/>
</dbReference>
<gene>
    <name evidence="4" type="ORF">SAMN05660909_04848</name>
</gene>
<dbReference type="InterPro" id="IPR042183">
    <property type="entry name" value="MmgE/PrpD_sf_1"/>
</dbReference>
<dbReference type="Proteomes" id="UP000199656">
    <property type="component" value="Unassembled WGS sequence"/>
</dbReference>
<dbReference type="InterPro" id="IPR005656">
    <property type="entry name" value="MmgE_PrpD"/>
</dbReference>
<evidence type="ECO:0000256" key="1">
    <source>
        <dbReference type="ARBA" id="ARBA00006174"/>
    </source>
</evidence>
<dbReference type="AlphaFoldDB" id="A0A1H4G0W4"/>
<feature type="domain" description="MmgE/PrpD C-terminal" evidence="3">
    <location>
        <begin position="255"/>
        <end position="444"/>
    </location>
</feature>
<dbReference type="InterPro" id="IPR045337">
    <property type="entry name" value="MmgE_PrpD_C"/>
</dbReference>
<evidence type="ECO:0000259" key="3">
    <source>
        <dbReference type="Pfam" id="PF19305"/>
    </source>
</evidence>
<evidence type="ECO:0000313" key="4">
    <source>
        <dbReference type="EMBL" id="SEB03233.1"/>
    </source>
</evidence>
<accession>A0A1H4G0W4</accession>
<dbReference type="InterPro" id="IPR045336">
    <property type="entry name" value="MmgE_PrpD_N"/>
</dbReference>
<dbReference type="GO" id="GO:0016829">
    <property type="term" value="F:lyase activity"/>
    <property type="evidence" value="ECO:0007669"/>
    <property type="project" value="InterPro"/>
</dbReference>
<dbReference type="OrthoDB" id="9797528at2"/>